<dbReference type="EMBL" id="HBII01037033">
    <property type="protein sequence ID" value="CAE0356792.1"/>
    <property type="molecule type" value="Transcribed_RNA"/>
</dbReference>
<dbReference type="Pfam" id="PF00647">
    <property type="entry name" value="EF1G"/>
    <property type="match status" value="1"/>
</dbReference>
<feature type="region of interest" description="Disordered" evidence="5">
    <location>
        <begin position="210"/>
        <end position="239"/>
    </location>
</feature>
<gene>
    <name evidence="9" type="ORF">EHAR0213_LOCUS15709</name>
</gene>
<feature type="domain" description="EF-1-gamma C-terminal" evidence="6">
    <location>
        <begin position="237"/>
        <end position="398"/>
    </location>
</feature>
<dbReference type="Gene3D" id="3.40.30.10">
    <property type="entry name" value="Glutaredoxin"/>
    <property type="match status" value="1"/>
</dbReference>
<proteinExistence type="inferred from homology"/>
<feature type="compositionally biased region" description="Basic and acidic residues" evidence="5">
    <location>
        <begin position="213"/>
        <end position="239"/>
    </location>
</feature>
<sequence>MMKIYYSNPSNYLCNLVKVVAAFSGGEYELVKIADGDLENYKTTKNPTGLFPYLEVDGQGISESNAIIRYIARLNPDSGLYGKSLFQSAKIDEILDFFTCSFFKVTPAIYGLLGYRKITQTDYKEAVDKLKDALRYLETLLGDKEHFVGDSVTLADIRVAAGLVFPMRLLMDPGFLKAIPNIHNHFVRMTSSDKFLAVFGHSKVSKRPLKGNFAKEEKKKKEEEKKVAPPPKKEEKDVDPLDLLPPTSLNLNDFKFWFINHENREAAFDEFVESKLDRAGWSFWDLRYIKYKGEGEKLYKTNNLLNGFIQRAEHFNKHSYGVHMIYGEEPNLDIKGVWMWRGLEIPQAMIDHPQFEYYNTKKLDIDNPEDRAYIKDMWCAKDGPMKDGTIIQNWKYQK</sequence>
<dbReference type="PANTHER" id="PTHR43986">
    <property type="entry name" value="ELONGATION FACTOR 1-GAMMA"/>
    <property type="match status" value="1"/>
</dbReference>
<organism evidence="9">
    <name type="scientific">Euplotes harpa</name>
    <dbReference type="NCBI Taxonomy" id="151035"/>
    <lineage>
        <taxon>Eukaryota</taxon>
        <taxon>Sar</taxon>
        <taxon>Alveolata</taxon>
        <taxon>Ciliophora</taxon>
        <taxon>Intramacronucleata</taxon>
        <taxon>Spirotrichea</taxon>
        <taxon>Hypotrichia</taxon>
        <taxon>Euplotida</taxon>
        <taxon>Euplotidae</taxon>
        <taxon>Euplotes</taxon>
    </lineage>
</organism>
<keyword evidence="2 3" id="KW-0648">Protein biosynthesis</keyword>
<dbReference type="PROSITE" id="PS50404">
    <property type="entry name" value="GST_NTER"/>
    <property type="match status" value="1"/>
</dbReference>
<evidence type="ECO:0000259" key="8">
    <source>
        <dbReference type="PROSITE" id="PS50405"/>
    </source>
</evidence>
<evidence type="ECO:0000256" key="3">
    <source>
        <dbReference type="PROSITE-ProRule" id="PRU00519"/>
    </source>
</evidence>
<dbReference type="InterPro" id="IPR001662">
    <property type="entry name" value="EF1B_G_C"/>
</dbReference>
<dbReference type="SUPFAM" id="SSF47616">
    <property type="entry name" value="GST C-terminal domain-like"/>
    <property type="match status" value="1"/>
</dbReference>
<evidence type="ECO:0000259" key="7">
    <source>
        <dbReference type="PROSITE" id="PS50404"/>
    </source>
</evidence>
<feature type="domain" description="GST N-terminal" evidence="7">
    <location>
        <begin position="1"/>
        <end position="79"/>
    </location>
</feature>
<dbReference type="Pfam" id="PF00043">
    <property type="entry name" value="GST_C"/>
    <property type="match status" value="1"/>
</dbReference>
<dbReference type="InterPro" id="IPR036282">
    <property type="entry name" value="Glutathione-S-Trfase_C_sf"/>
</dbReference>
<dbReference type="Gene3D" id="1.20.1050.10">
    <property type="match status" value="1"/>
</dbReference>
<dbReference type="SUPFAM" id="SSF89942">
    <property type="entry name" value="eEF1-gamma domain"/>
    <property type="match status" value="1"/>
</dbReference>
<dbReference type="InterPro" id="IPR010987">
    <property type="entry name" value="Glutathione-S-Trfase_C-like"/>
</dbReference>
<accession>A0A7S3JJA6</accession>
<feature type="domain" description="GST C-terminal" evidence="8">
    <location>
        <begin position="84"/>
        <end position="209"/>
    </location>
</feature>
<evidence type="ECO:0000259" key="6">
    <source>
        <dbReference type="PROSITE" id="PS50040"/>
    </source>
</evidence>
<dbReference type="InterPro" id="IPR050802">
    <property type="entry name" value="EF-GSTs"/>
</dbReference>
<evidence type="ECO:0000256" key="1">
    <source>
        <dbReference type="ARBA" id="ARBA00022768"/>
    </source>
</evidence>
<evidence type="ECO:0000256" key="4">
    <source>
        <dbReference type="RuleBase" id="RU003494"/>
    </source>
</evidence>
<evidence type="ECO:0008006" key="10">
    <source>
        <dbReference type="Google" id="ProtNLM"/>
    </source>
</evidence>
<dbReference type="PROSITE" id="PS50405">
    <property type="entry name" value="GST_CTER"/>
    <property type="match status" value="1"/>
</dbReference>
<dbReference type="InterPro" id="IPR004046">
    <property type="entry name" value="GST_C"/>
</dbReference>
<dbReference type="GO" id="GO:0005737">
    <property type="term" value="C:cytoplasm"/>
    <property type="evidence" value="ECO:0007669"/>
    <property type="project" value="TreeGrafter"/>
</dbReference>
<dbReference type="GO" id="GO:0003746">
    <property type="term" value="F:translation elongation factor activity"/>
    <property type="evidence" value="ECO:0007669"/>
    <property type="project" value="UniProtKB-UniRule"/>
</dbReference>
<dbReference type="Pfam" id="PF02798">
    <property type="entry name" value="GST_N"/>
    <property type="match status" value="1"/>
</dbReference>
<evidence type="ECO:0000313" key="9">
    <source>
        <dbReference type="EMBL" id="CAE0356792.1"/>
    </source>
</evidence>
<dbReference type="PANTHER" id="PTHR43986:SF1">
    <property type="entry name" value="ELONGATION FACTOR 1-GAMMA"/>
    <property type="match status" value="1"/>
</dbReference>
<evidence type="ECO:0000256" key="5">
    <source>
        <dbReference type="SAM" id="MobiDB-lite"/>
    </source>
</evidence>
<dbReference type="InterPro" id="IPR040079">
    <property type="entry name" value="Glutathione_S-Trfase"/>
</dbReference>
<dbReference type="InterPro" id="IPR036249">
    <property type="entry name" value="Thioredoxin-like_sf"/>
</dbReference>
<dbReference type="SMART" id="SM01183">
    <property type="entry name" value="EF1G"/>
    <property type="match status" value="1"/>
</dbReference>
<dbReference type="GO" id="GO:0005634">
    <property type="term" value="C:nucleus"/>
    <property type="evidence" value="ECO:0007669"/>
    <property type="project" value="TreeGrafter"/>
</dbReference>
<keyword evidence="1 3" id="KW-0251">Elongation factor</keyword>
<dbReference type="Gene3D" id="3.30.70.1010">
    <property type="entry name" value="Translation elongation factor EF1B, gamma chain, conserved domain"/>
    <property type="match status" value="1"/>
</dbReference>
<dbReference type="SFLD" id="SFLDS00019">
    <property type="entry name" value="Glutathione_Transferase_(cytos"/>
    <property type="match status" value="1"/>
</dbReference>
<dbReference type="CDD" id="cd00570">
    <property type="entry name" value="GST_N_family"/>
    <property type="match status" value="1"/>
</dbReference>
<dbReference type="SUPFAM" id="SSF52833">
    <property type="entry name" value="Thioredoxin-like"/>
    <property type="match status" value="1"/>
</dbReference>
<dbReference type="InterPro" id="IPR004045">
    <property type="entry name" value="Glutathione_S-Trfase_N"/>
</dbReference>
<dbReference type="PROSITE" id="PS50040">
    <property type="entry name" value="EF1G_C"/>
    <property type="match status" value="1"/>
</dbReference>
<dbReference type="AlphaFoldDB" id="A0A7S3JJA6"/>
<name>A0A7S3JJA6_9SPIT</name>
<dbReference type="InterPro" id="IPR036433">
    <property type="entry name" value="EF1B_G_C_sf"/>
</dbReference>
<comment type="similarity">
    <text evidence="4">Belongs to the GST superfamily.</text>
</comment>
<protein>
    <recommendedName>
        <fullName evidence="10">Glutathione transferase</fullName>
    </recommendedName>
</protein>
<evidence type="ECO:0000256" key="2">
    <source>
        <dbReference type="ARBA" id="ARBA00022917"/>
    </source>
</evidence>
<reference evidence="9" key="1">
    <citation type="submission" date="2021-01" db="EMBL/GenBank/DDBJ databases">
        <authorList>
            <person name="Corre E."/>
            <person name="Pelletier E."/>
            <person name="Niang G."/>
            <person name="Scheremetjew M."/>
            <person name="Finn R."/>
            <person name="Kale V."/>
            <person name="Holt S."/>
            <person name="Cochrane G."/>
            <person name="Meng A."/>
            <person name="Brown T."/>
            <person name="Cohen L."/>
        </authorList>
    </citation>
    <scope>NUCLEOTIDE SEQUENCE</scope>
    <source>
        <strain evidence="9">FSP1.4</strain>
    </source>
</reference>